<keyword evidence="2" id="KW-1185">Reference proteome</keyword>
<gene>
    <name evidence="1" type="ORF">HMPREF9420_2379</name>
</gene>
<dbReference type="AlphaFoldDB" id="E6MSB1"/>
<dbReference type="Proteomes" id="UP000003874">
    <property type="component" value="Unassembled WGS sequence"/>
</dbReference>
<evidence type="ECO:0000313" key="2">
    <source>
        <dbReference type="Proteomes" id="UP000003874"/>
    </source>
</evidence>
<name>E6MSB1_9BACT</name>
<reference evidence="1 2" key="1">
    <citation type="submission" date="2010-12" db="EMBL/GenBank/DDBJ databases">
        <authorList>
            <person name="Muzny D."/>
            <person name="Qin X."/>
            <person name="Deng J."/>
            <person name="Jiang H."/>
            <person name="Liu Y."/>
            <person name="Qu J."/>
            <person name="Song X.-Z."/>
            <person name="Zhang L."/>
            <person name="Thornton R."/>
            <person name="Coyle M."/>
            <person name="Francisco L."/>
            <person name="Jackson L."/>
            <person name="Javaid M."/>
            <person name="Korchina V."/>
            <person name="Kovar C."/>
            <person name="Mata R."/>
            <person name="Mathew T."/>
            <person name="Ngo R."/>
            <person name="Nguyen L."/>
            <person name="Nguyen N."/>
            <person name="Okwuonu G."/>
            <person name="Ongeri F."/>
            <person name="Pham C."/>
            <person name="Simmons D."/>
            <person name="Wilczek-Boney K."/>
            <person name="Hale W."/>
            <person name="Jakkamsetti A."/>
            <person name="Pham P."/>
            <person name="Ruth R."/>
            <person name="San Lucas F."/>
            <person name="Warren J."/>
            <person name="Zhang J."/>
            <person name="Zhao Z."/>
            <person name="Zhou C."/>
            <person name="Zhu D."/>
            <person name="Lee S."/>
            <person name="Bess C."/>
            <person name="Blankenburg K."/>
            <person name="Forbes L."/>
            <person name="Fu Q."/>
            <person name="Gubbala S."/>
            <person name="Hirani K."/>
            <person name="Jayaseelan J.C."/>
            <person name="Lara F."/>
            <person name="Munidasa M."/>
            <person name="Palculict T."/>
            <person name="Patil S."/>
            <person name="Pu L.-L."/>
            <person name="Saada N."/>
            <person name="Tang L."/>
            <person name="Weissenberger G."/>
            <person name="Zhu Y."/>
            <person name="Hemphill L."/>
            <person name="Shang Y."/>
            <person name="Youmans B."/>
            <person name="Ayvaz T."/>
            <person name="Ross M."/>
            <person name="Santibanez J."/>
            <person name="Aqrawi P."/>
            <person name="Gross S."/>
            <person name="Joshi V."/>
            <person name="Fowler G."/>
            <person name="Nazareth L."/>
            <person name="Reid J."/>
            <person name="Worley K."/>
            <person name="Petrosino J."/>
            <person name="Highlander S."/>
            <person name="Gibbs R."/>
        </authorList>
    </citation>
    <scope>NUCLEOTIDE SEQUENCE [LARGE SCALE GENOMIC DNA]</scope>
    <source>
        <strain evidence="1 2">DSM 15606</strain>
    </source>
</reference>
<proteinExistence type="predicted"/>
<protein>
    <submittedName>
        <fullName evidence="1">Uncharacterized protein</fullName>
    </submittedName>
</protein>
<dbReference type="RefSeq" id="WP_007135629.1">
    <property type="nucleotide sequence ID" value="NZ_GL629647.1"/>
</dbReference>
<dbReference type="STRING" id="888832.HMPREF9420_2379"/>
<evidence type="ECO:0000313" key="1">
    <source>
        <dbReference type="EMBL" id="EFV03485.1"/>
    </source>
</evidence>
<dbReference type="HOGENOM" id="CLU_1383041_0_0_10"/>
<sequence length="197" mass="22525">MAMKVDIILVLLNSLFNIQACTGQGRIEKGKIDVAEHIKKEASVPLDTSINGIILDDTVSLNNILGKRFPVTDFSNYGECTVCSNIDGTEFLILCVNYGGYINQYDKFVVVPSHSIIQPKRIRQTLLKKFCSGLGAYIGCDIKEIEKKMMMMNKVQYKTAEGVEIVYSQSLPDWPYHCEYHFMNNRLIRYEFDYRDP</sequence>
<accession>E6MSB1</accession>
<dbReference type="EMBL" id="AEQO01000180">
    <property type="protein sequence ID" value="EFV03485.1"/>
    <property type="molecule type" value="Genomic_DNA"/>
</dbReference>
<organism evidence="1 2">
    <name type="scientific">Segatella salivae DSM 15606</name>
    <dbReference type="NCBI Taxonomy" id="888832"/>
    <lineage>
        <taxon>Bacteria</taxon>
        <taxon>Pseudomonadati</taxon>
        <taxon>Bacteroidota</taxon>
        <taxon>Bacteroidia</taxon>
        <taxon>Bacteroidales</taxon>
        <taxon>Prevotellaceae</taxon>
        <taxon>Segatella</taxon>
    </lineage>
</organism>
<comment type="caution">
    <text evidence="1">The sequence shown here is derived from an EMBL/GenBank/DDBJ whole genome shotgun (WGS) entry which is preliminary data.</text>
</comment>